<proteinExistence type="predicted"/>
<dbReference type="Proteomes" id="UP000215559">
    <property type="component" value="Unassembled WGS sequence"/>
</dbReference>
<keyword evidence="1" id="KW-0479">Metal-binding</keyword>
<feature type="domain" description="4Fe-4S ferredoxin-type" evidence="4">
    <location>
        <begin position="156"/>
        <end position="188"/>
    </location>
</feature>
<sequence length="238" mass="26912">MTEEEAYQKLKRFCIERNAVGFGVTKLSTIRTDDFLLPASTLGKLPFAISTALRISAAILATMKDHPNRLYEHHYRQVNFALDRLALALSEYIHQLGYDAIPVPASQIVDWENQRAHLSHKRVAIAAGLGWLGRNNLVVTPDYGAQVRLVTILTDLPLKTDKPLNRDCGKCYRCLEVCPAHAIAERPQDFDHLACFRLLKEFQHKHYVNQYICGLCVRACPGKLSGYNETHAPQKQTD</sequence>
<keyword evidence="3" id="KW-0411">Iron-sulfur</keyword>
<protein>
    <recommendedName>
        <fullName evidence="4">4Fe-4S ferredoxin-type domain-containing protein</fullName>
    </recommendedName>
</protein>
<dbReference type="GO" id="GO:0051536">
    <property type="term" value="F:iron-sulfur cluster binding"/>
    <property type="evidence" value="ECO:0007669"/>
    <property type="project" value="UniProtKB-KW"/>
</dbReference>
<dbReference type="InterPro" id="IPR017896">
    <property type="entry name" value="4Fe4S_Fe-S-bd"/>
</dbReference>
<dbReference type="PANTHER" id="PTHR42827">
    <property type="entry name" value="IRON-SULFUR CLUSTER-BINDING PROTEIN-RELATED"/>
    <property type="match status" value="1"/>
</dbReference>
<dbReference type="SUPFAM" id="SSF46548">
    <property type="entry name" value="alpha-helical ferredoxin"/>
    <property type="match status" value="1"/>
</dbReference>
<dbReference type="PROSITE" id="PS00198">
    <property type="entry name" value="4FE4S_FER_1"/>
    <property type="match status" value="1"/>
</dbReference>
<gene>
    <name evidence="5" type="ORF">CH330_08535</name>
</gene>
<evidence type="ECO:0000313" key="5">
    <source>
        <dbReference type="EMBL" id="OYD14489.1"/>
    </source>
</evidence>
<dbReference type="AlphaFoldDB" id="A0A235BR42"/>
<evidence type="ECO:0000256" key="3">
    <source>
        <dbReference type="ARBA" id="ARBA00023014"/>
    </source>
</evidence>
<dbReference type="InterPro" id="IPR017900">
    <property type="entry name" value="4Fe4S_Fe_S_CS"/>
</dbReference>
<evidence type="ECO:0000259" key="4">
    <source>
        <dbReference type="PROSITE" id="PS51379"/>
    </source>
</evidence>
<organism evidence="5 6">
    <name type="scientific">candidate division WOR-3 bacterium JGI_Cruoil_03_51_56</name>
    <dbReference type="NCBI Taxonomy" id="1973747"/>
    <lineage>
        <taxon>Bacteria</taxon>
        <taxon>Bacteria division WOR-3</taxon>
    </lineage>
</organism>
<evidence type="ECO:0000256" key="1">
    <source>
        <dbReference type="ARBA" id="ARBA00022723"/>
    </source>
</evidence>
<dbReference type="PROSITE" id="PS51379">
    <property type="entry name" value="4FE4S_FER_2"/>
    <property type="match status" value="1"/>
</dbReference>
<evidence type="ECO:0000313" key="6">
    <source>
        <dbReference type="Proteomes" id="UP000215559"/>
    </source>
</evidence>
<dbReference type="PANTHER" id="PTHR42827:SF1">
    <property type="entry name" value="IRON-SULFUR CLUSTER-BINDING PROTEIN"/>
    <property type="match status" value="1"/>
</dbReference>
<accession>A0A235BR42</accession>
<keyword evidence="2" id="KW-0408">Iron</keyword>
<name>A0A235BR42_UNCW3</name>
<dbReference type="GO" id="GO:0046872">
    <property type="term" value="F:metal ion binding"/>
    <property type="evidence" value="ECO:0007669"/>
    <property type="project" value="UniProtKB-KW"/>
</dbReference>
<dbReference type="EMBL" id="NOZP01000155">
    <property type="protein sequence ID" value="OYD14489.1"/>
    <property type="molecule type" value="Genomic_DNA"/>
</dbReference>
<dbReference type="Gene3D" id="3.30.70.20">
    <property type="match status" value="1"/>
</dbReference>
<comment type="caution">
    <text evidence="5">The sequence shown here is derived from an EMBL/GenBank/DDBJ whole genome shotgun (WGS) entry which is preliminary data.</text>
</comment>
<evidence type="ECO:0000256" key="2">
    <source>
        <dbReference type="ARBA" id="ARBA00023004"/>
    </source>
</evidence>
<reference evidence="5 6" key="1">
    <citation type="submission" date="2017-07" db="EMBL/GenBank/DDBJ databases">
        <title>Recovery of genomes from metagenomes via a dereplication, aggregation, and scoring strategy.</title>
        <authorList>
            <person name="Sieber C.M."/>
            <person name="Probst A.J."/>
            <person name="Sharrar A."/>
            <person name="Thomas B.C."/>
            <person name="Hess M."/>
            <person name="Tringe S.G."/>
            <person name="Banfield J.F."/>
        </authorList>
    </citation>
    <scope>NUCLEOTIDE SEQUENCE [LARGE SCALE GENOMIC DNA]</scope>
    <source>
        <strain evidence="5">JGI_Cruoil_03_51_56</strain>
    </source>
</reference>